<evidence type="ECO:0000256" key="2">
    <source>
        <dbReference type="ARBA" id="ARBA00022692"/>
    </source>
</evidence>
<feature type="transmembrane region" description="Helical" evidence="5">
    <location>
        <begin position="72"/>
        <end position="92"/>
    </location>
</feature>
<accession>A0AB34J311</accession>
<evidence type="ECO:0000256" key="1">
    <source>
        <dbReference type="ARBA" id="ARBA00004141"/>
    </source>
</evidence>
<keyword evidence="8" id="KW-1185">Reference proteome</keyword>
<reference evidence="7 8" key="1">
    <citation type="journal article" date="2024" name="Science">
        <title>Giant polyketide synthase enzymes in the biosynthesis of giant marine polyether toxins.</title>
        <authorList>
            <person name="Fallon T.R."/>
            <person name="Shende V.V."/>
            <person name="Wierzbicki I.H."/>
            <person name="Pendleton A.L."/>
            <person name="Watervoot N.F."/>
            <person name="Auber R.P."/>
            <person name="Gonzalez D.J."/>
            <person name="Wisecaver J.H."/>
            <person name="Moore B.S."/>
        </authorList>
    </citation>
    <scope>NUCLEOTIDE SEQUENCE [LARGE SCALE GENOMIC DNA]</scope>
    <source>
        <strain evidence="7 8">12B1</strain>
    </source>
</reference>
<dbReference type="GO" id="GO:0016020">
    <property type="term" value="C:membrane"/>
    <property type="evidence" value="ECO:0007669"/>
    <property type="project" value="UniProtKB-SubCell"/>
</dbReference>
<name>A0AB34J311_PRYPA</name>
<dbReference type="InterPro" id="IPR004853">
    <property type="entry name" value="Sugar_P_trans_dom"/>
</dbReference>
<dbReference type="PANTHER" id="PTHR11132">
    <property type="entry name" value="SOLUTE CARRIER FAMILY 35"/>
    <property type="match status" value="1"/>
</dbReference>
<dbReference type="Pfam" id="PF03151">
    <property type="entry name" value="TPT"/>
    <property type="match status" value="1"/>
</dbReference>
<evidence type="ECO:0000256" key="5">
    <source>
        <dbReference type="SAM" id="Phobius"/>
    </source>
</evidence>
<dbReference type="Proteomes" id="UP001515480">
    <property type="component" value="Unassembled WGS sequence"/>
</dbReference>
<comment type="subcellular location">
    <subcellularLocation>
        <location evidence="1">Membrane</location>
        <topology evidence="1">Multi-pass membrane protein</topology>
    </subcellularLocation>
</comment>
<keyword evidence="4 5" id="KW-0472">Membrane</keyword>
<keyword evidence="2 5" id="KW-0812">Transmembrane</keyword>
<dbReference type="EMBL" id="JBGBPQ010000013">
    <property type="protein sequence ID" value="KAL1512038.1"/>
    <property type="molecule type" value="Genomic_DNA"/>
</dbReference>
<keyword evidence="3 5" id="KW-1133">Transmembrane helix</keyword>
<proteinExistence type="predicted"/>
<feature type="transmembrane region" description="Helical" evidence="5">
    <location>
        <begin position="141"/>
        <end position="160"/>
    </location>
</feature>
<comment type="caution">
    <text evidence="7">The sequence shown here is derived from an EMBL/GenBank/DDBJ whole genome shotgun (WGS) entry which is preliminary data.</text>
</comment>
<evidence type="ECO:0000259" key="6">
    <source>
        <dbReference type="Pfam" id="PF03151"/>
    </source>
</evidence>
<evidence type="ECO:0000313" key="7">
    <source>
        <dbReference type="EMBL" id="KAL1512038.1"/>
    </source>
</evidence>
<evidence type="ECO:0000313" key="8">
    <source>
        <dbReference type="Proteomes" id="UP001515480"/>
    </source>
</evidence>
<feature type="domain" description="Sugar phosphate transporter" evidence="6">
    <location>
        <begin position="42"/>
        <end position="332"/>
    </location>
</feature>
<feature type="transmembrane region" description="Helical" evidence="5">
    <location>
        <begin position="43"/>
        <end position="60"/>
    </location>
</feature>
<gene>
    <name evidence="7" type="ORF">AB1Y20_005312</name>
</gene>
<dbReference type="InterPro" id="IPR050186">
    <property type="entry name" value="TPT_transporter"/>
</dbReference>
<feature type="transmembrane region" description="Helical" evidence="5">
    <location>
        <begin position="167"/>
        <end position="184"/>
    </location>
</feature>
<evidence type="ECO:0000256" key="3">
    <source>
        <dbReference type="ARBA" id="ARBA00022989"/>
    </source>
</evidence>
<organism evidence="7 8">
    <name type="scientific">Prymnesium parvum</name>
    <name type="common">Toxic golden alga</name>
    <dbReference type="NCBI Taxonomy" id="97485"/>
    <lineage>
        <taxon>Eukaryota</taxon>
        <taxon>Haptista</taxon>
        <taxon>Haptophyta</taxon>
        <taxon>Prymnesiophyceae</taxon>
        <taxon>Prymnesiales</taxon>
        <taxon>Prymnesiaceae</taxon>
        <taxon>Prymnesium</taxon>
    </lineage>
</organism>
<dbReference type="AlphaFoldDB" id="A0AB34J311"/>
<feature type="transmembrane region" description="Helical" evidence="5">
    <location>
        <begin position="221"/>
        <end position="243"/>
    </location>
</feature>
<feature type="transmembrane region" description="Helical" evidence="5">
    <location>
        <begin position="315"/>
        <end position="334"/>
    </location>
</feature>
<feature type="transmembrane region" description="Helical" evidence="5">
    <location>
        <begin position="113"/>
        <end position="135"/>
    </location>
</feature>
<evidence type="ECO:0000256" key="4">
    <source>
        <dbReference type="ARBA" id="ARBA00023136"/>
    </source>
</evidence>
<protein>
    <recommendedName>
        <fullName evidence="6">Sugar phosphate transporter domain-containing protein</fullName>
    </recommendedName>
</protein>
<feature type="transmembrane region" description="Helical" evidence="5">
    <location>
        <begin position="263"/>
        <end position="282"/>
    </location>
</feature>
<sequence>MAAPTRATDAAEQEDARLLLDSSQLAAPAAPRRASALLRALKILVYCALYLCVGPALILVNRTLLKQFKFDYPMALSGLGLLFSSAVSLALVHSGAVQLEQSSKITRAFYLRNLLPIGGSMAATLAAGNAVYLYLPVGFIQMLKAFTPVVTLLLLALSGVERPTFRVSLCVLGICAGTALASLGAGSLNLLGLALMLAAEAFEAMRLVLTQKLLHNFKFGIIEGQYWMAPISALWLFGTAAFMELPRARRSHAWATVVDQAPLFALSASLGFFVNICTFLVIKATNSVTLKVLGTARNAGLVVFSTLFLGEQVGLLELVGYSLSLFFFALYNYYKYYNL</sequence>